<evidence type="ECO:0000256" key="2">
    <source>
        <dbReference type="ARBA" id="ARBA00005208"/>
    </source>
</evidence>
<comment type="caution">
    <text evidence="13">The sequence shown here is derived from an EMBL/GenBank/DDBJ whole genome shotgun (WGS) entry which is preliminary data.</text>
</comment>
<name>A0A0G0IQN0_9BACT</name>
<feature type="domain" description="Mannose-1-phosphate guanyltransferase C-terminal" evidence="12">
    <location>
        <begin position="242"/>
        <end position="322"/>
    </location>
</feature>
<gene>
    <name evidence="13" type="ORF">US40_C0002G0028</name>
</gene>
<feature type="domain" description="Nucleotidyl transferase" evidence="11">
    <location>
        <begin position="7"/>
        <end position="220"/>
    </location>
</feature>
<organism evidence="13 14">
    <name type="scientific">Candidatus Roizmanbacteria bacterium GW2011_GWC2_37_13</name>
    <dbReference type="NCBI Taxonomy" id="1618486"/>
    <lineage>
        <taxon>Bacteria</taxon>
        <taxon>Candidatus Roizmaniibacteriota</taxon>
    </lineage>
</organism>
<dbReference type="GO" id="GO:0019134">
    <property type="term" value="F:glucosamine-1-phosphate N-acetyltransferase activity"/>
    <property type="evidence" value="ECO:0007669"/>
    <property type="project" value="UniProtKB-EC"/>
</dbReference>
<proteinExistence type="inferred from homology"/>
<dbReference type="InterPro" id="IPR005835">
    <property type="entry name" value="NTP_transferase_dom"/>
</dbReference>
<dbReference type="Proteomes" id="UP000034917">
    <property type="component" value="Unassembled WGS sequence"/>
</dbReference>
<dbReference type="Pfam" id="PF14602">
    <property type="entry name" value="Hexapep_2"/>
    <property type="match status" value="1"/>
</dbReference>
<evidence type="ECO:0000256" key="3">
    <source>
        <dbReference type="ARBA" id="ARBA00007707"/>
    </source>
</evidence>
<dbReference type="Gene3D" id="3.90.550.10">
    <property type="entry name" value="Spore Coat Polysaccharide Biosynthesis Protein SpsA, Chain A"/>
    <property type="match status" value="1"/>
</dbReference>
<comment type="pathway">
    <text evidence="2">Nucleotide-sugar biosynthesis; UDP-N-acetyl-alpha-D-glucosamine biosynthesis; UDP-N-acetyl-alpha-D-glucosamine from N-acetyl-alpha-D-glucosamine 1-phosphate: step 1/1.</text>
</comment>
<dbReference type="SUPFAM" id="SSF53448">
    <property type="entry name" value="Nucleotide-diphospho-sugar transferases"/>
    <property type="match status" value="1"/>
</dbReference>
<reference evidence="13 14" key="1">
    <citation type="journal article" date="2015" name="Nature">
        <title>rRNA introns, odd ribosomes, and small enigmatic genomes across a large radiation of phyla.</title>
        <authorList>
            <person name="Brown C.T."/>
            <person name="Hug L.A."/>
            <person name="Thomas B.C."/>
            <person name="Sharon I."/>
            <person name="Castelle C.J."/>
            <person name="Singh A."/>
            <person name="Wilkins M.J."/>
            <person name="Williams K.H."/>
            <person name="Banfield J.F."/>
        </authorList>
    </citation>
    <scope>NUCLEOTIDE SEQUENCE [LARGE SCALE GENOMIC DNA]</scope>
</reference>
<dbReference type="AlphaFoldDB" id="A0A0G0IQN0"/>
<comment type="similarity">
    <text evidence="4">In the N-terminal section; belongs to the N-acetylglucosamine-1-phosphate uridyltransferase family.</text>
</comment>
<dbReference type="InterPro" id="IPR029044">
    <property type="entry name" value="Nucleotide-diphossugar_trans"/>
</dbReference>
<evidence type="ECO:0000259" key="11">
    <source>
        <dbReference type="Pfam" id="PF00483"/>
    </source>
</evidence>
<dbReference type="InterPro" id="IPR056729">
    <property type="entry name" value="GMPPB_C"/>
</dbReference>
<accession>A0A0G0IQN0</accession>
<keyword evidence="6" id="KW-0548">Nucleotidyltransferase</keyword>
<comment type="pathway">
    <text evidence="1">Nucleotide-sugar biosynthesis; UDP-N-acetyl-alpha-D-glucosamine biosynthesis; N-acetyl-alpha-D-glucosamine 1-phosphate from alpha-D-glucosamine 6-phosphate (route II): step 2/2.</text>
</comment>
<evidence type="ECO:0000256" key="1">
    <source>
        <dbReference type="ARBA" id="ARBA00005166"/>
    </source>
</evidence>
<dbReference type="InterPro" id="IPR050065">
    <property type="entry name" value="GlmU-like"/>
</dbReference>
<protein>
    <submittedName>
        <fullName evidence="13">Bifunctional protein GlmU</fullName>
    </submittedName>
</protein>
<evidence type="ECO:0000256" key="8">
    <source>
        <dbReference type="ARBA" id="ARBA00023315"/>
    </source>
</evidence>
<keyword evidence="5" id="KW-0808">Transferase</keyword>
<evidence type="ECO:0000256" key="6">
    <source>
        <dbReference type="ARBA" id="ARBA00022695"/>
    </source>
</evidence>
<dbReference type="Gene3D" id="2.160.10.10">
    <property type="entry name" value="Hexapeptide repeat proteins"/>
    <property type="match status" value="1"/>
</dbReference>
<dbReference type="EMBL" id="LBSV01000002">
    <property type="protein sequence ID" value="KKQ26494.1"/>
    <property type="molecule type" value="Genomic_DNA"/>
</dbReference>
<sequence>MRKIKNGLILAGGDSTRFWPLEEKNLFSFLGRPLILYQLEELSNYCEKITVIASKKNAAPLNRLIEASLGASKYQVIIQDDLDGQSGAVLSAKNLVKGEVLIINANDIFDFKILEKIVQTAKQENKVILFGKKISEYFPGGYFKFDAKGKLMAIIEKPRKDKIPSNITKLVIDYYSDIDYLTKALEKVKTSNDDHYEVALSQLLSTEIDREYFIYDGYWQSLKFPWHVLLMTKLFLATIKASKISSSARISKKALIVGPVIIGDDVVIGDFVKISGPVFIGDNSIIGDYSLIRESQIGEDCLIGSYSEIARSSIGNKVFLHRNYVGDSVLADKAMMGAQAVTANLRFDGETVKETNLSKLGAVIGEESKIGVNATLTPGVKIGKKTWINSGEVVNQDVKDKVYFSDGKEKVNLKV</sequence>
<evidence type="ECO:0000256" key="5">
    <source>
        <dbReference type="ARBA" id="ARBA00022679"/>
    </source>
</evidence>
<evidence type="ECO:0000259" key="12">
    <source>
        <dbReference type="Pfam" id="PF25087"/>
    </source>
</evidence>
<dbReference type="Pfam" id="PF00483">
    <property type="entry name" value="NTP_transferase"/>
    <property type="match status" value="1"/>
</dbReference>
<evidence type="ECO:0000256" key="9">
    <source>
        <dbReference type="ARBA" id="ARBA00048247"/>
    </source>
</evidence>
<evidence type="ECO:0000256" key="4">
    <source>
        <dbReference type="ARBA" id="ARBA00007947"/>
    </source>
</evidence>
<evidence type="ECO:0000256" key="10">
    <source>
        <dbReference type="ARBA" id="ARBA00048493"/>
    </source>
</evidence>
<evidence type="ECO:0000256" key="7">
    <source>
        <dbReference type="ARBA" id="ARBA00023268"/>
    </source>
</evidence>
<comment type="similarity">
    <text evidence="3">In the C-terminal section; belongs to the transferase hexapeptide repeat family.</text>
</comment>
<dbReference type="InterPro" id="IPR001451">
    <property type="entry name" value="Hexapep"/>
</dbReference>
<dbReference type="Pfam" id="PF25087">
    <property type="entry name" value="GMPPB_C"/>
    <property type="match status" value="1"/>
</dbReference>
<dbReference type="PANTHER" id="PTHR43584:SF8">
    <property type="entry name" value="N-ACETYLMURAMATE ALPHA-1-PHOSPHATE URIDYLYLTRANSFERASE"/>
    <property type="match status" value="1"/>
</dbReference>
<dbReference type="PANTHER" id="PTHR43584">
    <property type="entry name" value="NUCLEOTIDYL TRANSFERASE"/>
    <property type="match status" value="1"/>
</dbReference>
<keyword evidence="8" id="KW-0012">Acyltransferase</keyword>
<evidence type="ECO:0000313" key="13">
    <source>
        <dbReference type="EMBL" id="KKQ26494.1"/>
    </source>
</evidence>
<dbReference type="InterPro" id="IPR011004">
    <property type="entry name" value="Trimer_LpxA-like_sf"/>
</dbReference>
<evidence type="ECO:0000313" key="14">
    <source>
        <dbReference type="Proteomes" id="UP000034917"/>
    </source>
</evidence>
<dbReference type="SUPFAM" id="SSF51161">
    <property type="entry name" value="Trimeric LpxA-like enzymes"/>
    <property type="match status" value="1"/>
</dbReference>
<keyword evidence="7" id="KW-0511">Multifunctional enzyme</keyword>
<dbReference type="GO" id="GO:0003977">
    <property type="term" value="F:UDP-N-acetylglucosamine diphosphorylase activity"/>
    <property type="evidence" value="ECO:0007669"/>
    <property type="project" value="UniProtKB-EC"/>
</dbReference>
<comment type="catalytic activity">
    <reaction evidence="10">
        <text>N-acetyl-alpha-D-glucosamine 1-phosphate + UTP + H(+) = UDP-N-acetyl-alpha-D-glucosamine + diphosphate</text>
        <dbReference type="Rhea" id="RHEA:13509"/>
        <dbReference type="ChEBI" id="CHEBI:15378"/>
        <dbReference type="ChEBI" id="CHEBI:33019"/>
        <dbReference type="ChEBI" id="CHEBI:46398"/>
        <dbReference type="ChEBI" id="CHEBI:57705"/>
        <dbReference type="ChEBI" id="CHEBI:57776"/>
        <dbReference type="EC" id="2.7.7.23"/>
    </reaction>
</comment>
<comment type="catalytic activity">
    <reaction evidence="9">
        <text>alpha-D-glucosamine 1-phosphate + acetyl-CoA = N-acetyl-alpha-D-glucosamine 1-phosphate + CoA + H(+)</text>
        <dbReference type="Rhea" id="RHEA:13725"/>
        <dbReference type="ChEBI" id="CHEBI:15378"/>
        <dbReference type="ChEBI" id="CHEBI:57287"/>
        <dbReference type="ChEBI" id="CHEBI:57288"/>
        <dbReference type="ChEBI" id="CHEBI:57776"/>
        <dbReference type="ChEBI" id="CHEBI:58516"/>
        <dbReference type="EC" id="2.3.1.157"/>
    </reaction>
</comment>